<dbReference type="Pfam" id="PF02311">
    <property type="entry name" value="AraC_binding"/>
    <property type="match status" value="1"/>
</dbReference>
<dbReference type="GO" id="GO:0043565">
    <property type="term" value="F:sequence-specific DNA binding"/>
    <property type="evidence" value="ECO:0007669"/>
    <property type="project" value="InterPro"/>
</dbReference>
<keyword evidence="3" id="KW-0804">Transcription</keyword>
<evidence type="ECO:0000256" key="1">
    <source>
        <dbReference type="ARBA" id="ARBA00023015"/>
    </source>
</evidence>
<dbReference type="Proteomes" id="UP000822184">
    <property type="component" value="Unassembled WGS sequence"/>
</dbReference>
<dbReference type="PANTHER" id="PTHR43280">
    <property type="entry name" value="ARAC-FAMILY TRANSCRIPTIONAL REGULATOR"/>
    <property type="match status" value="1"/>
</dbReference>
<name>A0AAE5H1R7_CLOBE</name>
<dbReference type="Pfam" id="PF12833">
    <property type="entry name" value="HTH_18"/>
    <property type="match status" value="1"/>
</dbReference>
<dbReference type="RefSeq" id="WP_077855214.1">
    <property type="nucleotide sequence ID" value="NZ_CP053893.1"/>
</dbReference>
<dbReference type="InterPro" id="IPR003313">
    <property type="entry name" value="AraC-bd"/>
</dbReference>
<keyword evidence="1" id="KW-0805">Transcription regulation</keyword>
<dbReference type="SUPFAM" id="SSF46689">
    <property type="entry name" value="Homeodomain-like"/>
    <property type="match status" value="2"/>
</dbReference>
<evidence type="ECO:0000259" key="4">
    <source>
        <dbReference type="PROSITE" id="PS01124"/>
    </source>
</evidence>
<gene>
    <name evidence="5" type="ORF">BCD95_000830</name>
</gene>
<comment type="caution">
    <text evidence="5">The sequence shown here is derived from an EMBL/GenBank/DDBJ whole genome shotgun (WGS) entry which is preliminary data.</text>
</comment>
<keyword evidence="2 5" id="KW-0238">DNA-binding</keyword>
<sequence>MKRKIHEFFTRKHMLSSDYEIFHFLNTDVPFQYLHNHDFYEFYLYLSGDVTYLIEGKSYNLKSGDIVLINTRELHRAVINSMKMPYERIVLWINKSFLHELSTPETDLTQCFENVEKANVIRADFQIQQNVRAQLSKLLELENYKGLGKDLLYKAYIIELIIQLNNLVLSHKSDFDIDVTKSSLIDGIVEYINNHINEELTIDELSKEFYLSKFHLSREFKKYTGTTIHRYIVQKKLIQAKELILKNYPINSVYKQSGFGDYSNFFRAFKNEYSISPKQFYELMVESNLKK</sequence>
<reference evidence="5" key="1">
    <citation type="submission" date="2020-06" db="EMBL/GenBank/DDBJ databases">
        <title>Genomic insights into acetone-butanol-ethanol (ABE) fermentation by sequencing solventogenic clostridia strains.</title>
        <authorList>
            <person name="Brown S."/>
        </authorList>
    </citation>
    <scope>NUCLEOTIDE SEQUENCE</scope>
    <source>
        <strain evidence="5">DJ123</strain>
    </source>
</reference>
<dbReference type="SMART" id="SM00342">
    <property type="entry name" value="HTH_ARAC"/>
    <property type="match status" value="1"/>
</dbReference>
<dbReference type="InterPro" id="IPR037923">
    <property type="entry name" value="HTH-like"/>
</dbReference>
<dbReference type="Gene3D" id="1.10.10.60">
    <property type="entry name" value="Homeodomain-like"/>
    <property type="match status" value="2"/>
</dbReference>
<dbReference type="InterPro" id="IPR014710">
    <property type="entry name" value="RmlC-like_jellyroll"/>
</dbReference>
<organism evidence="5 6">
    <name type="scientific">Clostridium beijerinckii</name>
    <name type="common">Clostridium MP</name>
    <dbReference type="NCBI Taxonomy" id="1520"/>
    <lineage>
        <taxon>Bacteria</taxon>
        <taxon>Bacillati</taxon>
        <taxon>Bacillota</taxon>
        <taxon>Clostridia</taxon>
        <taxon>Eubacteriales</taxon>
        <taxon>Clostridiaceae</taxon>
        <taxon>Clostridium</taxon>
    </lineage>
</organism>
<feature type="domain" description="HTH araC/xylS-type" evidence="4">
    <location>
        <begin position="186"/>
        <end position="283"/>
    </location>
</feature>
<evidence type="ECO:0000256" key="2">
    <source>
        <dbReference type="ARBA" id="ARBA00023125"/>
    </source>
</evidence>
<evidence type="ECO:0000313" key="5">
    <source>
        <dbReference type="EMBL" id="NSB12571.1"/>
    </source>
</evidence>
<evidence type="ECO:0000313" key="6">
    <source>
        <dbReference type="Proteomes" id="UP000822184"/>
    </source>
</evidence>
<protein>
    <submittedName>
        <fullName evidence="5">AraC-like DNA-binding protein</fullName>
    </submittedName>
</protein>
<dbReference type="AlphaFoldDB" id="A0AAE5H1R7"/>
<dbReference type="Gene3D" id="2.60.120.10">
    <property type="entry name" value="Jelly Rolls"/>
    <property type="match status" value="1"/>
</dbReference>
<evidence type="ECO:0000256" key="3">
    <source>
        <dbReference type="ARBA" id="ARBA00023163"/>
    </source>
</evidence>
<proteinExistence type="predicted"/>
<dbReference type="InterPro" id="IPR018060">
    <property type="entry name" value="HTH_AraC"/>
</dbReference>
<dbReference type="PANTHER" id="PTHR43280:SF34">
    <property type="entry name" value="ARAC-FAMILY TRANSCRIPTIONAL REGULATOR"/>
    <property type="match status" value="1"/>
</dbReference>
<dbReference type="SUPFAM" id="SSF51215">
    <property type="entry name" value="Regulatory protein AraC"/>
    <property type="match status" value="1"/>
</dbReference>
<dbReference type="PROSITE" id="PS01124">
    <property type="entry name" value="HTH_ARAC_FAMILY_2"/>
    <property type="match status" value="1"/>
</dbReference>
<dbReference type="InterPro" id="IPR009057">
    <property type="entry name" value="Homeodomain-like_sf"/>
</dbReference>
<accession>A0AAE5H1R7</accession>
<dbReference type="GO" id="GO:0003700">
    <property type="term" value="F:DNA-binding transcription factor activity"/>
    <property type="evidence" value="ECO:0007669"/>
    <property type="project" value="InterPro"/>
</dbReference>
<dbReference type="EMBL" id="JABTDW010000001">
    <property type="protein sequence ID" value="NSB12571.1"/>
    <property type="molecule type" value="Genomic_DNA"/>
</dbReference>